<dbReference type="STRING" id="5762.D2VBW4"/>
<reference evidence="2 3" key="1">
    <citation type="journal article" date="2010" name="Cell">
        <title>The genome of Naegleria gruberi illuminates early eukaryotic versatility.</title>
        <authorList>
            <person name="Fritz-Laylin L.K."/>
            <person name="Prochnik S.E."/>
            <person name="Ginger M.L."/>
            <person name="Dacks J.B."/>
            <person name="Carpenter M.L."/>
            <person name="Field M.C."/>
            <person name="Kuo A."/>
            <person name="Paredez A."/>
            <person name="Chapman J."/>
            <person name="Pham J."/>
            <person name="Shu S."/>
            <person name="Neupane R."/>
            <person name="Cipriano M."/>
            <person name="Mancuso J."/>
            <person name="Tu H."/>
            <person name="Salamov A."/>
            <person name="Lindquist E."/>
            <person name="Shapiro H."/>
            <person name="Lucas S."/>
            <person name="Grigoriev I.V."/>
            <person name="Cande W.Z."/>
            <person name="Fulton C."/>
            <person name="Rokhsar D.S."/>
            <person name="Dawson S.C."/>
        </authorList>
    </citation>
    <scope>NUCLEOTIDE SEQUENCE [LARGE SCALE GENOMIC DNA]</scope>
    <source>
        <strain evidence="2 3">NEG-M</strain>
    </source>
</reference>
<evidence type="ECO:0000256" key="1">
    <source>
        <dbReference type="ARBA" id="ARBA00038101"/>
    </source>
</evidence>
<dbReference type="eggNOG" id="KOG1550">
    <property type="taxonomic scope" value="Eukaryota"/>
</dbReference>
<dbReference type="PANTHER" id="PTHR11102:SF160">
    <property type="entry name" value="ERAD-ASSOCIATED E3 UBIQUITIN-PROTEIN LIGASE COMPONENT HRD3"/>
    <property type="match status" value="1"/>
</dbReference>
<dbReference type="PANTHER" id="PTHR11102">
    <property type="entry name" value="SEL-1-LIKE PROTEIN"/>
    <property type="match status" value="1"/>
</dbReference>
<sequence length="154" mass="17540">DVEESFHYYLKAAELGSPKAQYFVGRMYQIGEGVNQDLKEAFQWYLKSANQGRVESIFQVATNYRKGIGIEKSLSKAEEWYRIGALKNHPACQFGLGQILLLNGSSTNSFEQYLKCAKEGKDLESEYLVGKMLIQGKGTKKHFYRGFKYLEKAA</sequence>
<dbReference type="SMART" id="SM00671">
    <property type="entry name" value="SEL1"/>
    <property type="match status" value="3"/>
</dbReference>
<dbReference type="InterPro" id="IPR050767">
    <property type="entry name" value="Sel1_AlgK"/>
</dbReference>
<dbReference type="InParanoid" id="D2VBW4"/>
<dbReference type="AlphaFoldDB" id="D2VBW4"/>
<organism evidence="3">
    <name type="scientific">Naegleria gruberi</name>
    <name type="common">Amoeba</name>
    <dbReference type="NCBI Taxonomy" id="5762"/>
    <lineage>
        <taxon>Eukaryota</taxon>
        <taxon>Discoba</taxon>
        <taxon>Heterolobosea</taxon>
        <taxon>Tetramitia</taxon>
        <taxon>Eutetramitia</taxon>
        <taxon>Vahlkampfiidae</taxon>
        <taxon>Naegleria</taxon>
    </lineage>
</organism>
<dbReference type="Proteomes" id="UP000006671">
    <property type="component" value="Unassembled WGS sequence"/>
</dbReference>
<dbReference type="VEuPathDB" id="AmoebaDB:NAEGRDRAFT_3498"/>
<dbReference type="Gene3D" id="1.25.40.10">
    <property type="entry name" value="Tetratricopeptide repeat domain"/>
    <property type="match status" value="1"/>
</dbReference>
<dbReference type="InterPro" id="IPR011990">
    <property type="entry name" value="TPR-like_helical_dom_sf"/>
</dbReference>
<dbReference type="GeneID" id="8857519"/>
<comment type="similarity">
    <text evidence="1">Belongs to the sel-1 family.</text>
</comment>
<feature type="non-terminal residue" evidence="2">
    <location>
        <position position="1"/>
    </location>
</feature>
<evidence type="ECO:0000313" key="2">
    <source>
        <dbReference type="EMBL" id="EFC45547.1"/>
    </source>
</evidence>
<feature type="non-terminal residue" evidence="2">
    <location>
        <position position="154"/>
    </location>
</feature>
<name>D2VBW4_NAEGR</name>
<dbReference type="InterPro" id="IPR006597">
    <property type="entry name" value="Sel1-like"/>
</dbReference>
<dbReference type="SUPFAM" id="SSF81901">
    <property type="entry name" value="HCP-like"/>
    <property type="match status" value="1"/>
</dbReference>
<gene>
    <name evidence="2" type="ORF">NAEGRDRAFT_3498</name>
</gene>
<dbReference type="EMBL" id="GG738862">
    <property type="protein sequence ID" value="EFC45547.1"/>
    <property type="molecule type" value="Genomic_DNA"/>
</dbReference>
<evidence type="ECO:0000313" key="3">
    <source>
        <dbReference type="Proteomes" id="UP000006671"/>
    </source>
</evidence>
<keyword evidence="3" id="KW-1185">Reference proteome</keyword>
<accession>D2VBW4</accession>
<proteinExistence type="inferred from homology"/>
<dbReference type="OrthoDB" id="2384430at2759"/>
<dbReference type="RefSeq" id="XP_002678291.1">
    <property type="nucleotide sequence ID" value="XM_002678245.1"/>
</dbReference>
<dbReference type="KEGG" id="ngr:NAEGRDRAFT_3498"/>
<dbReference type="Pfam" id="PF08238">
    <property type="entry name" value="Sel1"/>
    <property type="match status" value="4"/>
</dbReference>
<protein>
    <submittedName>
        <fullName evidence="2">Predicted protein</fullName>
    </submittedName>
</protein>